<evidence type="ECO:0000256" key="1">
    <source>
        <dbReference type="SAM" id="MobiDB-lite"/>
    </source>
</evidence>
<evidence type="ECO:0000313" key="2">
    <source>
        <dbReference type="EMBL" id="TWH70412.1"/>
    </source>
</evidence>
<accession>A0A562IHP3</accession>
<dbReference type="EMBL" id="VLKE01000001">
    <property type="protein sequence ID" value="TWH70412.1"/>
    <property type="molecule type" value="Genomic_DNA"/>
</dbReference>
<comment type="caution">
    <text evidence="2">The sequence shown here is derived from an EMBL/GenBank/DDBJ whole genome shotgun (WGS) entry which is preliminary data.</text>
</comment>
<dbReference type="Proteomes" id="UP000319825">
    <property type="component" value="Unassembled WGS sequence"/>
</dbReference>
<protein>
    <submittedName>
        <fullName evidence="2">Uncharacterized protein</fullName>
    </submittedName>
</protein>
<feature type="compositionally biased region" description="Low complexity" evidence="1">
    <location>
        <begin position="50"/>
        <end position="59"/>
    </location>
</feature>
<keyword evidence="3" id="KW-1185">Reference proteome</keyword>
<name>A0A562IHP3_MICOL</name>
<feature type="region of interest" description="Disordered" evidence="1">
    <location>
        <begin position="149"/>
        <end position="186"/>
    </location>
</feature>
<feature type="compositionally biased region" description="Gly residues" evidence="1">
    <location>
        <begin position="173"/>
        <end position="186"/>
    </location>
</feature>
<feature type="region of interest" description="Disordered" evidence="1">
    <location>
        <begin position="50"/>
        <end position="74"/>
    </location>
</feature>
<evidence type="ECO:0000313" key="3">
    <source>
        <dbReference type="Proteomes" id="UP000319825"/>
    </source>
</evidence>
<reference evidence="2 3" key="1">
    <citation type="submission" date="2019-07" db="EMBL/GenBank/DDBJ databases">
        <title>R&amp;d 2014.</title>
        <authorList>
            <person name="Klenk H.-P."/>
        </authorList>
    </citation>
    <scope>NUCLEOTIDE SEQUENCE [LARGE SCALE GENOMIC DNA]</scope>
    <source>
        <strain evidence="2 3">DSM 43868</strain>
    </source>
</reference>
<proteinExistence type="predicted"/>
<dbReference type="AlphaFoldDB" id="A0A562IHP3"/>
<sequence>MAGTPSSTHAASSGEIDHSTTAMTAYATTAPTPGPVIVSTAEVCPMSAPPTVATSPAASLRGSTAPSRDRCRTRTPAERAVASSRTNVIVRCRMMPSQASAMPAATIAATQRSRAPVSCARSPSSTARATRYGRAASPIIHAVPNRLPRSTRHGWQRTSHQMYRSGPRVSGTPGSGWGSCGGIRPG</sequence>
<gene>
    <name evidence="2" type="ORF">JD77_05437</name>
</gene>
<organism evidence="2 3">
    <name type="scientific">Micromonospora olivasterospora</name>
    <dbReference type="NCBI Taxonomy" id="1880"/>
    <lineage>
        <taxon>Bacteria</taxon>
        <taxon>Bacillati</taxon>
        <taxon>Actinomycetota</taxon>
        <taxon>Actinomycetes</taxon>
        <taxon>Micromonosporales</taxon>
        <taxon>Micromonosporaceae</taxon>
        <taxon>Micromonospora</taxon>
    </lineage>
</organism>